<evidence type="ECO:0000256" key="7">
    <source>
        <dbReference type="SAM" id="Phobius"/>
    </source>
</evidence>
<keyword evidence="4 7" id="KW-1133">Transmembrane helix</keyword>
<organism evidence="9 10">
    <name type="scientific">Clostridium thermosuccinogenes</name>
    <dbReference type="NCBI Taxonomy" id="84032"/>
    <lineage>
        <taxon>Bacteria</taxon>
        <taxon>Bacillati</taxon>
        <taxon>Bacillota</taxon>
        <taxon>Clostridia</taxon>
        <taxon>Eubacteriales</taxon>
        <taxon>Clostridiaceae</taxon>
        <taxon>Clostridium</taxon>
    </lineage>
</organism>
<feature type="domain" description="ABC3 transporter permease C-terminal" evidence="8">
    <location>
        <begin position="712"/>
        <end position="828"/>
    </location>
</feature>
<dbReference type="KEGG" id="cthd:CDO33_18745"/>
<feature type="domain" description="ABC3 transporter permease C-terminal" evidence="8">
    <location>
        <begin position="272"/>
        <end position="393"/>
    </location>
</feature>
<dbReference type="AlphaFoldDB" id="A0A2K2FEC4"/>
<dbReference type="GO" id="GO:0022857">
    <property type="term" value="F:transmembrane transporter activity"/>
    <property type="evidence" value="ECO:0007669"/>
    <property type="project" value="TreeGrafter"/>
</dbReference>
<dbReference type="Pfam" id="PF02687">
    <property type="entry name" value="FtsX"/>
    <property type="match status" value="2"/>
</dbReference>
<keyword evidence="2" id="KW-1003">Cell membrane</keyword>
<sequence>MKNNNGAVIRRLTNRSLKANKKRNLFIIMAITLTTFLLGSVFSIGMSLLESKKMEEIRFLGTVAHAAVGHPTASQLEQLKRLDYVKVVGTGNNVGYVKNTEGMGRISLTLHYFDKTEWEKLRSPAYTDIVGSYPQKENEIMVSVGVLEKIGITNPSIGMEIPIAYYTDSKDSDALISENFRLSGWFTSYALIQSMNRADIILVSEELSKKHGKTIETDGTATLMFDDASRVLEYCEKLKVDLNLTENQPVVPAQAYQTGKEATIASLIALSAVIAFLIFTGYLLIYNVMYISVSQDVRFYGLLKTLGTTPKQIKRIVVGQILRLCMIGIPIGALLALLISLVAVPVAISMLGATSTGVVVSFSPLIYLGAAFFALLTALLGAFKPARKAAVISPIEAQKFTGIDYVSNHVYKPTRGKLYKMALRNIFREKKRAVVVLLSLSLGMTTFIAITTLVSGMNINHYIEAMYESDFALKNFALPDAKGLKQKFDDAFMKSLESLPGFEKLNITTLEWVRLEYTPDMFGEYIAAYASIQNGIGNLNEEQIRENFRGFIAGIDGEVLTKLNETLDKPIDIDAFDRGELALIATDNPELFSNVRELTISPLKKSESGLEKTSGGESIKIPLGGFVPYSFKNIGSGFAPTVFISNTLMAKIYQEPVISEINLDVSKEYEQPALNLLKQFTNDDNEIYLTSKLEAMRELSSAKMVLFVLGVSLALIIALIGVLNFVNVMSVGIMVRRHELAILESIGMSRRQVRKLLVREGLGYAVITLLLVFTIGNAVTLGIFTLFRQQATYAAYSYPFFPVILVSIIIIAICVITPEVAYHSIYKKSTIIERLRETE</sequence>
<evidence type="ECO:0000256" key="3">
    <source>
        <dbReference type="ARBA" id="ARBA00022692"/>
    </source>
</evidence>
<evidence type="ECO:0000313" key="10">
    <source>
        <dbReference type="Proteomes" id="UP000236151"/>
    </source>
</evidence>
<dbReference type="OrthoDB" id="9793166at2"/>
<keyword evidence="5 7" id="KW-0472">Membrane</keyword>
<gene>
    <name evidence="9" type="ORF">CDQ84_13820</name>
</gene>
<feature type="transmembrane region" description="Helical" evidence="7">
    <location>
        <begin position="433"/>
        <end position="454"/>
    </location>
</feature>
<feature type="transmembrane region" description="Helical" evidence="7">
    <location>
        <begin position="25"/>
        <end position="49"/>
    </location>
</feature>
<protein>
    <recommendedName>
        <fullName evidence="8">ABC3 transporter permease C-terminal domain-containing protein</fullName>
    </recommendedName>
</protein>
<keyword evidence="10" id="KW-1185">Reference proteome</keyword>
<dbReference type="Proteomes" id="UP000236151">
    <property type="component" value="Unassembled WGS sequence"/>
</dbReference>
<feature type="transmembrane region" description="Helical" evidence="7">
    <location>
        <begin position="761"/>
        <end position="787"/>
    </location>
</feature>
<dbReference type="PANTHER" id="PTHR30572:SF4">
    <property type="entry name" value="ABC TRANSPORTER PERMEASE YTRF"/>
    <property type="match status" value="1"/>
</dbReference>
<reference evidence="9 10" key="1">
    <citation type="submission" date="2017-06" db="EMBL/GenBank/DDBJ databases">
        <title>Investigating the central metabolism of Clostridium thermosuccinogenes.</title>
        <authorList>
            <person name="Koendjbiharie J.G."/>
            <person name="van Kranenburg R."/>
        </authorList>
    </citation>
    <scope>NUCLEOTIDE SEQUENCE [LARGE SCALE GENOMIC DNA]</scope>
    <source>
        <strain evidence="9 10">DSM 5806</strain>
    </source>
</reference>
<proteinExistence type="inferred from homology"/>
<dbReference type="RefSeq" id="WP_103082325.1">
    <property type="nucleotide sequence ID" value="NZ_CP021850.1"/>
</dbReference>
<feature type="transmembrane region" description="Helical" evidence="7">
    <location>
        <begin position="704"/>
        <end position="726"/>
    </location>
</feature>
<dbReference type="InterPro" id="IPR003838">
    <property type="entry name" value="ABC3_permease_C"/>
</dbReference>
<evidence type="ECO:0000256" key="1">
    <source>
        <dbReference type="ARBA" id="ARBA00004651"/>
    </source>
</evidence>
<comment type="caution">
    <text evidence="9">The sequence shown here is derived from an EMBL/GenBank/DDBJ whole genome shotgun (WGS) entry which is preliminary data.</text>
</comment>
<comment type="similarity">
    <text evidence="6">Belongs to the ABC-4 integral membrane protein family.</text>
</comment>
<dbReference type="EMBL" id="NIOJ01000040">
    <property type="protein sequence ID" value="PNT97118.1"/>
    <property type="molecule type" value="Genomic_DNA"/>
</dbReference>
<evidence type="ECO:0000256" key="6">
    <source>
        <dbReference type="ARBA" id="ARBA00038076"/>
    </source>
</evidence>
<evidence type="ECO:0000256" key="2">
    <source>
        <dbReference type="ARBA" id="ARBA00022475"/>
    </source>
</evidence>
<comment type="subcellular location">
    <subcellularLocation>
        <location evidence="1">Cell membrane</location>
        <topology evidence="1">Multi-pass membrane protein</topology>
    </subcellularLocation>
</comment>
<feature type="transmembrane region" description="Helical" evidence="7">
    <location>
        <begin position="364"/>
        <end position="383"/>
    </location>
</feature>
<evidence type="ECO:0000256" key="4">
    <source>
        <dbReference type="ARBA" id="ARBA00022989"/>
    </source>
</evidence>
<accession>A0A2K2FEC4</accession>
<dbReference type="PANTHER" id="PTHR30572">
    <property type="entry name" value="MEMBRANE COMPONENT OF TRANSPORTER-RELATED"/>
    <property type="match status" value="1"/>
</dbReference>
<evidence type="ECO:0000313" key="9">
    <source>
        <dbReference type="EMBL" id="PNT97118.1"/>
    </source>
</evidence>
<name>A0A2K2FEC4_9CLOT</name>
<dbReference type="GO" id="GO:0005886">
    <property type="term" value="C:plasma membrane"/>
    <property type="evidence" value="ECO:0007669"/>
    <property type="project" value="UniProtKB-SubCell"/>
</dbReference>
<dbReference type="InterPro" id="IPR050250">
    <property type="entry name" value="Macrolide_Exporter_MacB"/>
</dbReference>
<evidence type="ECO:0000256" key="5">
    <source>
        <dbReference type="ARBA" id="ARBA00023136"/>
    </source>
</evidence>
<evidence type="ECO:0000259" key="8">
    <source>
        <dbReference type="Pfam" id="PF02687"/>
    </source>
</evidence>
<keyword evidence="3 7" id="KW-0812">Transmembrane</keyword>
<feature type="transmembrane region" description="Helical" evidence="7">
    <location>
        <begin position="264"/>
        <end position="285"/>
    </location>
</feature>
<feature type="transmembrane region" description="Helical" evidence="7">
    <location>
        <begin position="321"/>
        <end position="344"/>
    </location>
</feature>
<feature type="transmembrane region" description="Helical" evidence="7">
    <location>
        <begin position="799"/>
        <end position="822"/>
    </location>
</feature>